<comment type="caution">
    <text evidence="1">The sequence shown here is derived from an EMBL/GenBank/DDBJ whole genome shotgun (WGS) entry which is preliminary data.</text>
</comment>
<keyword evidence="2" id="KW-1185">Reference proteome</keyword>
<keyword evidence="1" id="KW-0808">Transferase</keyword>
<name>A0ABT8ZT87_9SPHN</name>
<dbReference type="SUPFAM" id="SSF52540">
    <property type="entry name" value="P-loop containing nucleoside triphosphate hydrolases"/>
    <property type="match status" value="1"/>
</dbReference>
<reference evidence="1" key="1">
    <citation type="submission" date="2023-07" db="EMBL/GenBank/DDBJ databases">
        <authorList>
            <person name="Kim M.K."/>
        </authorList>
    </citation>
    <scope>NUCLEOTIDE SEQUENCE</scope>
    <source>
        <strain evidence="1">CA1-15</strain>
    </source>
</reference>
<gene>
    <name evidence="1" type="ORF">Q5H94_00415</name>
</gene>
<dbReference type="EC" id="2.8.2.-" evidence="1"/>
<evidence type="ECO:0000313" key="2">
    <source>
        <dbReference type="Proteomes" id="UP001176468"/>
    </source>
</evidence>
<dbReference type="EMBL" id="JAUQSZ010000001">
    <property type="protein sequence ID" value="MDO7840776.1"/>
    <property type="molecule type" value="Genomic_DNA"/>
</dbReference>
<dbReference type="Pfam" id="PF13469">
    <property type="entry name" value="Sulfotransfer_3"/>
    <property type="match status" value="1"/>
</dbReference>
<protein>
    <submittedName>
        <fullName evidence="1">Sulfotransferase</fullName>
        <ecNumber evidence="1">2.8.2.-</ecNumber>
    </submittedName>
</protein>
<dbReference type="Proteomes" id="UP001176468">
    <property type="component" value="Unassembled WGS sequence"/>
</dbReference>
<dbReference type="InterPro" id="IPR027417">
    <property type="entry name" value="P-loop_NTPase"/>
</dbReference>
<accession>A0ABT8ZT87</accession>
<dbReference type="PANTHER" id="PTHR36451:SF1">
    <property type="entry name" value="OMEGA-HYDROXY-BETA-DIHYDROMENAQUINONE-9 SULFOTRANSFERASE STF3"/>
    <property type="match status" value="1"/>
</dbReference>
<sequence>MTSEKALLDRAIKATGLSDFGDDGFRVGLRVLLRSLASSGVPATQSDAMLAAWQRNLETRLKLVDHRNRHPEIAFQEIDGPLVVMGLPRTGTTALVDLLAQDPAARAPLQWETANLFPLAERATWADDPRIEALEARFRAEAPTSPIVASGMHIFGARLPDECNSFLGLDFWSPNLAVGTLLPEYVEWLRFTRPERPYHFHKSILQHLQTGGPAGRWVLKSPFHCFATAGLVAEYPNAMLVQTHRDPVEQLASNAGIVSLIRGYGPDDPRRAATGREQAAQWGTGMQRCLADRADPVLNARILDLSHRELFRDPLAAMQKVYDHFGLPFTAEAEQAARAWLSNPAQHKSSIRFTLADFGLTEDEVDAAFGPYRERFAEYF</sequence>
<proteinExistence type="predicted"/>
<dbReference type="InterPro" id="IPR052736">
    <property type="entry name" value="Stf3_sulfotransferase"/>
</dbReference>
<evidence type="ECO:0000313" key="1">
    <source>
        <dbReference type="EMBL" id="MDO7840776.1"/>
    </source>
</evidence>
<dbReference type="PANTHER" id="PTHR36451">
    <property type="entry name" value="PAPS-DEPENDENT SULFOTRANSFERASE STF3"/>
    <property type="match status" value="1"/>
</dbReference>
<dbReference type="GO" id="GO:0016740">
    <property type="term" value="F:transferase activity"/>
    <property type="evidence" value="ECO:0007669"/>
    <property type="project" value="UniProtKB-KW"/>
</dbReference>
<organism evidence="1 2">
    <name type="scientific">Sphingomonas immobilis</name>
    <dbReference type="NCBI Taxonomy" id="3063997"/>
    <lineage>
        <taxon>Bacteria</taxon>
        <taxon>Pseudomonadati</taxon>
        <taxon>Pseudomonadota</taxon>
        <taxon>Alphaproteobacteria</taxon>
        <taxon>Sphingomonadales</taxon>
        <taxon>Sphingomonadaceae</taxon>
        <taxon>Sphingomonas</taxon>
    </lineage>
</organism>
<dbReference type="RefSeq" id="WP_304558996.1">
    <property type="nucleotide sequence ID" value="NZ_JAUQSZ010000001.1"/>
</dbReference>
<dbReference type="Gene3D" id="3.40.50.300">
    <property type="entry name" value="P-loop containing nucleotide triphosphate hydrolases"/>
    <property type="match status" value="1"/>
</dbReference>